<sequence>MVLPPEEFAKHRASFGDIVHIKSNGRDGARFPAYKRAVIFGSGTCCDIRIFAINAREQHASLMFDSKGFALIMNLDQQANTILNGVEISKPTLVGHMNVFVVGDRFFRLEYAPHVSCLFDPNKRLDNTPLSVVQSALPVDTVAVPSQTEAIGHDIVDSNVSLKLTTNSLNLTKRENLPPATLEGESCSNNAEFLSPTRTKRTKRIATPKAFPTPVKKSLRSICMKPIHRGPSNQPVDFSVEQDVEPVVDSVLPSVEPIDSLSKVREDTEKGSSDNVSRTSLLRVARKHAMTPKPFPQSVRQSLRVRRASCASSLLSGHNESVFPSSRKNCLSELSSSSIACRPGYDKSEIERLADDGVNSLHLSKSKADFVAQANAVHEKSHVAPEQEPVSRDASPPHFSSIDALASASVHKGDIFSSLPASPVVCASSASVITVDFSAIGTDAELQGSGNCADEQDDSPPEETIEATGPGTLEHPPVQNDGKHPIFITCSSESSVNCSDVVLQDAMVCEEDMQPCLIEECEKVNRTVTAQQKLSESVSPLLSPNLPTQCCSSSSSPRCTPNILENVSMSLVPTNKGYPDGAGSHDVAIAVVIDIAREDIENISSQLSPNSSPDFDANPISSPPVAPQLCHESSTSSAFINRPETSQANTPVLKDPLQDFGERAMQLPPVTPQKLVEATGPLSSYDQVDLKNDVATPESVYATNVITVDIQDVSVFDYKTGGIPDEVTAICSLTHAKDVVTDDEPSSLTVYPTTQSTCRVGSTCASFVPESCDGTIPEAQLSPGSVEYPAISPPHSCHKVPDVIDSNLEVYSLTGNGPVAAQGCEGDDVLEDGVVVAVESDAGTRGAQSSSTRNLSLTGSSVITYDSQLANDNLDPIILPGNDAIAKANTRMDSFRERPTLCLNDTVELVDSIVVTNASHVDGMQEVMMSSYPPGVLVPIQSQDHVLSEVKKSENTSSSQDHNVADCAIIEGPICSLSDVSAIANNEVSSTIQTTTFADSVSPFKRLPDDGLTSVEAESSISSQQFYNPYSSSLVQDESVFPVCFAEECPNSAVQDGQDSIAMQFRKRKLPHAPTSSLRVELNHDPLQGNLVPVAELVDHNSLPTANKRSRTHQVLANSPIQSPQNQGNLPAHSDRVQVSDTNSDHDDDHADRIQVAVTEPDQVDVQDLLSQGKRDASTPQAVVTSPLHPNEVQTLCTQNQGDFNDHADRIHGAVADNKSFSLVKCGASNRQARSPTVFSNSPRQSKEAELSNESVSGEQASSRSMRKSKNLRKQSQRVADVSTACIKPEKTTRRKLEVDCLSSDNAPELDDRRQTRNLRNRSTAVASKPGNGRVIKQNEPKNIVEEILGDFAAPNKRGKANTVEVDGPEANTHGDIGKPPKTRPLRASLAVDAHVGENFQQKDVQTRVGVATRRSSRIVEKSVVQAPEEVNTEAAQSKKETEVVSRRIKKNKENFTPNKLSPKRPVRSVATTRSLRSHS</sequence>
<feature type="region of interest" description="Disordered" evidence="1">
    <location>
        <begin position="446"/>
        <end position="480"/>
    </location>
</feature>
<feature type="compositionally biased region" description="Polar residues" evidence="1">
    <location>
        <begin position="1119"/>
        <end position="1129"/>
    </location>
</feature>
<feature type="compositionally biased region" description="Acidic residues" evidence="1">
    <location>
        <begin position="454"/>
        <end position="465"/>
    </location>
</feature>
<organism evidence="2">
    <name type="scientific">Spongospora subterranea</name>
    <dbReference type="NCBI Taxonomy" id="70186"/>
    <lineage>
        <taxon>Eukaryota</taxon>
        <taxon>Sar</taxon>
        <taxon>Rhizaria</taxon>
        <taxon>Endomyxa</taxon>
        <taxon>Phytomyxea</taxon>
        <taxon>Plasmodiophorida</taxon>
        <taxon>Plasmodiophoridae</taxon>
        <taxon>Spongospora</taxon>
    </lineage>
</organism>
<accession>A0A0H5QMC5</accession>
<dbReference type="GO" id="GO:0005694">
    <property type="term" value="C:chromosome"/>
    <property type="evidence" value="ECO:0007669"/>
    <property type="project" value="TreeGrafter"/>
</dbReference>
<dbReference type="GO" id="GO:0007088">
    <property type="term" value="P:regulation of mitotic nuclear division"/>
    <property type="evidence" value="ECO:0007669"/>
    <property type="project" value="TreeGrafter"/>
</dbReference>
<feature type="region of interest" description="Disordered" evidence="1">
    <location>
        <begin position="1359"/>
        <end position="1384"/>
    </location>
</feature>
<feature type="compositionally biased region" description="Basic and acidic residues" evidence="1">
    <location>
        <begin position="1133"/>
        <end position="1149"/>
    </location>
</feature>
<feature type="region of interest" description="Disordered" evidence="1">
    <location>
        <begin position="1119"/>
        <end position="1149"/>
    </location>
</feature>
<dbReference type="SUPFAM" id="SSF49879">
    <property type="entry name" value="SMAD/FHA domain"/>
    <property type="match status" value="1"/>
</dbReference>
<reference evidence="2" key="1">
    <citation type="submission" date="2015-04" db="EMBL/GenBank/DDBJ databases">
        <title>The genome sequence of the plant pathogenic Rhizarian Plasmodiophora brassicae reveals insights in its biotrophic life cycle and the origin of chitin synthesis.</title>
        <authorList>
            <person name="Schwelm A."/>
            <person name="Fogelqvist J."/>
            <person name="Knaust A."/>
            <person name="Julke S."/>
            <person name="Lilja T."/>
            <person name="Dhandapani V."/>
            <person name="Bonilla-Rosso G."/>
            <person name="Karlsson M."/>
            <person name="Shevchenko A."/>
            <person name="Choi S.R."/>
            <person name="Kim H.G."/>
            <person name="Park J.Y."/>
            <person name="Lim Y.P."/>
            <person name="Ludwig-Muller J."/>
            <person name="Dixelius C."/>
        </authorList>
    </citation>
    <scope>NUCLEOTIDE SEQUENCE</scope>
    <source>
        <tissue evidence="2">Potato root galls</tissue>
    </source>
</reference>
<feature type="compositionally biased region" description="Polar residues" evidence="1">
    <location>
        <begin position="631"/>
        <end position="650"/>
    </location>
</feature>
<protein>
    <recommendedName>
        <fullName evidence="3">FHA domain-containing protein</fullName>
    </recommendedName>
</protein>
<feature type="region of interest" description="Disordered" evidence="1">
    <location>
        <begin position="1230"/>
        <end position="1283"/>
    </location>
</feature>
<feature type="compositionally biased region" description="Basic residues" evidence="1">
    <location>
        <begin position="1265"/>
        <end position="1276"/>
    </location>
</feature>
<evidence type="ECO:0008006" key="3">
    <source>
        <dbReference type="Google" id="ProtNLM"/>
    </source>
</evidence>
<dbReference type="PANTHER" id="PTHR21603:SF18">
    <property type="entry name" value="ANTIGEN KI-67-LIKE PROTEIN"/>
    <property type="match status" value="1"/>
</dbReference>
<name>A0A0H5QMC5_9EUKA</name>
<dbReference type="InterPro" id="IPR008984">
    <property type="entry name" value="SMAD_FHA_dom_sf"/>
</dbReference>
<dbReference type="Gene3D" id="2.60.200.20">
    <property type="match status" value="1"/>
</dbReference>
<dbReference type="GO" id="GO:0005634">
    <property type="term" value="C:nucleus"/>
    <property type="evidence" value="ECO:0007669"/>
    <property type="project" value="TreeGrafter"/>
</dbReference>
<feature type="compositionally biased region" description="Polar residues" evidence="1">
    <location>
        <begin position="1470"/>
        <end position="1480"/>
    </location>
</feature>
<dbReference type="PANTHER" id="PTHR21603">
    <property type="entry name" value="ANTIGEN KI-67-LIKE PROTEIN"/>
    <property type="match status" value="1"/>
</dbReference>
<dbReference type="GO" id="GO:0051983">
    <property type="term" value="P:regulation of chromosome segregation"/>
    <property type="evidence" value="ECO:0007669"/>
    <property type="project" value="TreeGrafter"/>
</dbReference>
<feature type="region of interest" description="Disordered" evidence="1">
    <location>
        <begin position="1431"/>
        <end position="1480"/>
    </location>
</feature>
<evidence type="ECO:0000256" key="1">
    <source>
        <dbReference type="SAM" id="MobiDB-lite"/>
    </source>
</evidence>
<evidence type="ECO:0000313" key="2">
    <source>
        <dbReference type="EMBL" id="CRZ02727.1"/>
    </source>
</evidence>
<feature type="compositionally biased region" description="Polar residues" evidence="1">
    <location>
        <begin position="1230"/>
        <end position="1244"/>
    </location>
</feature>
<dbReference type="CDD" id="cd22673">
    <property type="entry name" value="FHA_Ki67"/>
    <property type="match status" value="1"/>
</dbReference>
<feature type="region of interest" description="Disordered" evidence="1">
    <location>
        <begin position="605"/>
        <end position="650"/>
    </location>
</feature>
<feature type="region of interest" description="Disordered" evidence="1">
    <location>
        <begin position="1305"/>
        <end position="1336"/>
    </location>
</feature>
<feature type="compositionally biased region" description="Basic and acidic residues" evidence="1">
    <location>
        <begin position="1437"/>
        <end position="1446"/>
    </location>
</feature>
<proteinExistence type="predicted"/>
<feature type="compositionally biased region" description="Polar residues" evidence="1">
    <location>
        <begin position="1252"/>
        <end position="1264"/>
    </location>
</feature>
<dbReference type="EMBL" id="HACM01002285">
    <property type="protein sequence ID" value="CRZ02727.1"/>
    <property type="molecule type" value="Transcribed_RNA"/>
</dbReference>